<keyword evidence="3" id="KW-1185">Reference proteome</keyword>
<evidence type="ECO:0000313" key="2">
    <source>
        <dbReference type="EMBL" id="KAF7336222.1"/>
    </source>
</evidence>
<evidence type="ECO:0000256" key="1">
    <source>
        <dbReference type="SAM" id="MobiDB-lite"/>
    </source>
</evidence>
<organism evidence="2 3">
    <name type="scientific">Mycena venus</name>
    <dbReference type="NCBI Taxonomy" id="2733690"/>
    <lineage>
        <taxon>Eukaryota</taxon>
        <taxon>Fungi</taxon>
        <taxon>Dikarya</taxon>
        <taxon>Basidiomycota</taxon>
        <taxon>Agaricomycotina</taxon>
        <taxon>Agaricomycetes</taxon>
        <taxon>Agaricomycetidae</taxon>
        <taxon>Agaricales</taxon>
        <taxon>Marasmiineae</taxon>
        <taxon>Mycenaceae</taxon>
        <taxon>Mycena</taxon>
    </lineage>
</organism>
<dbReference type="AlphaFoldDB" id="A0A8H7CHJ8"/>
<comment type="caution">
    <text evidence="2">The sequence shown here is derived from an EMBL/GenBank/DDBJ whole genome shotgun (WGS) entry which is preliminary data.</text>
</comment>
<proteinExistence type="predicted"/>
<protein>
    <submittedName>
        <fullName evidence="2">Uncharacterized protein</fullName>
    </submittedName>
</protein>
<gene>
    <name evidence="2" type="ORF">MVEN_02170000</name>
</gene>
<name>A0A8H7CHJ8_9AGAR</name>
<dbReference type="OrthoDB" id="3232670at2759"/>
<sequence>MTLSSKPSLQIQTGTSERSSRSVRPRIGHYDTPTAETPQSHRRPRRKSPPSMFGVFDTTPPKPPKPLLKLDKKSKSESSSTLPPAPPPRQRHATLGILGGTLRGTKRAQPPASQSSPFSVPDRDQSGQPSYHPVPQPADIDIPEAVSSLGQLEGTSYEDEYLVDDLNCGSKSRTPSPIQFAAPSRPPSLPPKDESFARACIPGSRPNTPSFVALNSQILGRSVGTGSKERWIGEWNQEDIQQVISKLRLLK</sequence>
<dbReference type="Proteomes" id="UP000620124">
    <property type="component" value="Unassembled WGS sequence"/>
</dbReference>
<feature type="region of interest" description="Disordered" evidence="1">
    <location>
        <begin position="1"/>
        <end position="153"/>
    </location>
</feature>
<accession>A0A8H7CHJ8</accession>
<feature type="compositionally biased region" description="Low complexity" evidence="1">
    <location>
        <begin position="108"/>
        <end position="117"/>
    </location>
</feature>
<dbReference type="EMBL" id="JACAZI010000023">
    <property type="protein sequence ID" value="KAF7336222.1"/>
    <property type="molecule type" value="Genomic_DNA"/>
</dbReference>
<reference evidence="2" key="1">
    <citation type="submission" date="2020-05" db="EMBL/GenBank/DDBJ databases">
        <title>Mycena genomes resolve the evolution of fungal bioluminescence.</title>
        <authorList>
            <person name="Tsai I.J."/>
        </authorList>
    </citation>
    <scope>NUCLEOTIDE SEQUENCE</scope>
    <source>
        <strain evidence="2">CCC161011</strain>
    </source>
</reference>
<feature type="region of interest" description="Disordered" evidence="1">
    <location>
        <begin position="166"/>
        <end position="194"/>
    </location>
</feature>
<feature type="compositionally biased region" description="Polar residues" evidence="1">
    <location>
        <begin position="1"/>
        <end position="17"/>
    </location>
</feature>
<evidence type="ECO:0000313" key="3">
    <source>
        <dbReference type="Proteomes" id="UP000620124"/>
    </source>
</evidence>